<dbReference type="EMBL" id="CYZT01000524">
    <property type="protein sequence ID" value="CUP84648.1"/>
    <property type="molecule type" value="Genomic_DNA"/>
</dbReference>
<evidence type="ECO:0000313" key="3">
    <source>
        <dbReference type="Proteomes" id="UP000095746"/>
    </source>
</evidence>
<evidence type="ECO:0000313" key="2">
    <source>
        <dbReference type="EMBL" id="CUP84648.1"/>
    </source>
</evidence>
<dbReference type="Proteomes" id="UP000095746">
    <property type="component" value="Unassembled WGS sequence"/>
</dbReference>
<feature type="region of interest" description="Disordered" evidence="1">
    <location>
        <begin position="1"/>
        <end position="50"/>
    </location>
</feature>
<sequence>MEEEGADAGEKQSGLDGQGQAVALDQNGDQDGGAEHGEQVLEAQHQHLGQAKRPGVIDGLASGGGFVTHTCLLSRLGIGQKKSNCFFKEKAIALEKWNGDTQVKPKKHPVLHVPFLLPPPNFTL</sequence>
<proteinExistence type="predicted"/>
<evidence type="ECO:0000256" key="1">
    <source>
        <dbReference type="SAM" id="MobiDB-lite"/>
    </source>
</evidence>
<organism evidence="2 3">
    <name type="scientific">Flavonifractor plautii</name>
    <name type="common">Fusobacterium plautii</name>
    <dbReference type="NCBI Taxonomy" id="292800"/>
    <lineage>
        <taxon>Bacteria</taxon>
        <taxon>Bacillati</taxon>
        <taxon>Bacillota</taxon>
        <taxon>Clostridia</taxon>
        <taxon>Eubacteriales</taxon>
        <taxon>Oscillospiraceae</taxon>
        <taxon>Flavonifractor</taxon>
    </lineage>
</organism>
<name>A0A174RMW5_FLAPL</name>
<protein>
    <submittedName>
        <fullName evidence="2">Uncharacterized protein</fullName>
    </submittedName>
</protein>
<dbReference type="AlphaFoldDB" id="A0A174RMW5"/>
<accession>A0A174RMW5</accession>
<reference evidence="2 3" key="1">
    <citation type="submission" date="2015-09" db="EMBL/GenBank/DDBJ databases">
        <authorList>
            <consortium name="Pathogen Informatics"/>
        </authorList>
    </citation>
    <scope>NUCLEOTIDE SEQUENCE [LARGE SCALE GENOMIC DNA]</scope>
    <source>
        <strain evidence="2 3">2789STDY5608854</strain>
    </source>
</reference>
<gene>
    <name evidence="2" type="ORF">ERS852411_03667</name>
</gene>